<gene>
    <name evidence="1" type="ORF">KIN20_027092</name>
</gene>
<protein>
    <submittedName>
        <fullName evidence="1">Uncharacterized protein</fullName>
    </submittedName>
</protein>
<evidence type="ECO:0000313" key="1">
    <source>
        <dbReference type="EMBL" id="KAJ1366431.1"/>
    </source>
</evidence>
<dbReference type="EMBL" id="JAHQIW010005554">
    <property type="protein sequence ID" value="KAJ1366431.1"/>
    <property type="molecule type" value="Genomic_DNA"/>
</dbReference>
<accession>A0AAD5QZ70</accession>
<name>A0AAD5QZ70_PARTN</name>
<keyword evidence="2" id="KW-1185">Reference proteome</keyword>
<proteinExistence type="predicted"/>
<evidence type="ECO:0000313" key="2">
    <source>
        <dbReference type="Proteomes" id="UP001196413"/>
    </source>
</evidence>
<dbReference type="AlphaFoldDB" id="A0AAD5QZ70"/>
<sequence>MVYCVASEPISGEYKTFTANDESSTIGIRVDGLESGVYSPMIIDGKLYFVNLDDDVRTARSSFSNTEAKMSMSAVTSDSFNEDNITFTLAELKSILPSYAIQRLMKHYNADDIQRKTMSKDQHDIRKLQDALKTLEPIDLMTTDDPNLIKLREMFGTHRIIRKHSRTTNHLNGRYAIGFRPHSDVRPGVGRR</sequence>
<comment type="caution">
    <text evidence="1">The sequence shown here is derived from an EMBL/GenBank/DDBJ whole genome shotgun (WGS) entry which is preliminary data.</text>
</comment>
<dbReference type="Proteomes" id="UP001196413">
    <property type="component" value="Unassembled WGS sequence"/>
</dbReference>
<reference evidence="1" key="1">
    <citation type="submission" date="2021-06" db="EMBL/GenBank/DDBJ databases">
        <title>Parelaphostrongylus tenuis whole genome reference sequence.</title>
        <authorList>
            <person name="Garwood T.J."/>
            <person name="Larsen P.A."/>
            <person name="Fountain-Jones N.M."/>
            <person name="Garbe J.R."/>
            <person name="Macchietto M.G."/>
            <person name="Kania S.A."/>
            <person name="Gerhold R.W."/>
            <person name="Richards J.E."/>
            <person name="Wolf T.M."/>
        </authorList>
    </citation>
    <scope>NUCLEOTIDE SEQUENCE</scope>
    <source>
        <strain evidence="1">MNPRO001-30</strain>
        <tissue evidence="1">Meninges</tissue>
    </source>
</reference>
<organism evidence="1 2">
    <name type="scientific">Parelaphostrongylus tenuis</name>
    <name type="common">Meningeal worm</name>
    <dbReference type="NCBI Taxonomy" id="148309"/>
    <lineage>
        <taxon>Eukaryota</taxon>
        <taxon>Metazoa</taxon>
        <taxon>Ecdysozoa</taxon>
        <taxon>Nematoda</taxon>
        <taxon>Chromadorea</taxon>
        <taxon>Rhabditida</taxon>
        <taxon>Rhabditina</taxon>
        <taxon>Rhabditomorpha</taxon>
        <taxon>Strongyloidea</taxon>
        <taxon>Metastrongylidae</taxon>
        <taxon>Parelaphostrongylus</taxon>
    </lineage>
</organism>